<feature type="region of interest" description="Disordered" evidence="1">
    <location>
        <begin position="34"/>
        <end position="72"/>
    </location>
</feature>
<gene>
    <name evidence="2" type="ORF">MVEN_01413900</name>
</gene>
<dbReference type="Proteomes" id="UP000620124">
    <property type="component" value="Unassembled WGS sequence"/>
</dbReference>
<evidence type="ECO:0000256" key="1">
    <source>
        <dbReference type="SAM" id="MobiDB-lite"/>
    </source>
</evidence>
<organism evidence="2 3">
    <name type="scientific">Mycena venus</name>
    <dbReference type="NCBI Taxonomy" id="2733690"/>
    <lineage>
        <taxon>Eukaryota</taxon>
        <taxon>Fungi</taxon>
        <taxon>Dikarya</taxon>
        <taxon>Basidiomycota</taxon>
        <taxon>Agaricomycotina</taxon>
        <taxon>Agaricomycetes</taxon>
        <taxon>Agaricomycetidae</taxon>
        <taxon>Agaricales</taxon>
        <taxon>Marasmiineae</taxon>
        <taxon>Mycenaceae</taxon>
        <taxon>Mycena</taxon>
    </lineage>
</organism>
<accession>A0A8H6XZ92</accession>
<keyword evidence="3" id="KW-1185">Reference proteome</keyword>
<feature type="compositionally biased region" description="Polar residues" evidence="1">
    <location>
        <begin position="34"/>
        <end position="44"/>
    </location>
</feature>
<dbReference type="EMBL" id="JACAZI010000011">
    <property type="protein sequence ID" value="KAF7348935.1"/>
    <property type="molecule type" value="Genomic_DNA"/>
</dbReference>
<sequence>MSVSPSPAPFALPSLVIDIVLAAGHIGTHMWSSVPGSTAASSPVSAPDTDAEDEKMLFKGEAEDNDNDGSSPFLRGVSLSDGEVACVVAWAQGAVVLLAWLFCSLLSFLPASPPLLIPSPFPNADARLQIPVLMYHGIPVERAEMRPTILALLEGFRHV</sequence>
<evidence type="ECO:0000313" key="2">
    <source>
        <dbReference type="EMBL" id="KAF7348935.1"/>
    </source>
</evidence>
<protein>
    <submittedName>
        <fullName evidence="2">Uncharacterized protein</fullName>
    </submittedName>
</protein>
<dbReference type="AlphaFoldDB" id="A0A8H6XZ92"/>
<name>A0A8H6XZ92_9AGAR</name>
<comment type="caution">
    <text evidence="2">The sequence shown here is derived from an EMBL/GenBank/DDBJ whole genome shotgun (WGS) entry which is preliminary data.</text>
</comment>
<reference evidence="2" key="1">
    <citation type="submission" date="2020-05" db="EMBL/GenBank/DDBJ databases">
        <title>Mycena genomes resolve the evolution of fungal bioluminescence.</title>
        <authorList>
            <person name="Tsai I.J."/>
        </authorList>
    </citation>
    <scope>NUCLEOTIDE SEQUENCE</scope>
    <source>
        <strain evidence="2">CCC161011</strain>
    </source>
</reference>
<evidence type="ECO:0000313" key="3">
    <source>
        <dbReference type="Proteomes" id="UP000620124"/>
    </source>
</evidence>
<proteinExistence type="predicted"/>